<keyword evidence="6 12" id="KW-0547">Nucleotide-binding</keyword>
<evidence type="ECO:0000256" key="4">
    <source>
        <dbReference type="ARBA" id="ARBA00022490"/>
    </source>
</evidence>
<evidence type="ECO:0000256" key="2">
    <source>
        <dbReference type="ARBA" id="ARBA00005045"/>
    </source>
</evidence>
<comment type="domain">
    <text evidence="12">Consists of two distinct domains, a catalytic core and a N-terminal extension that is involved in tRNA binding.</text>
</comment>
<dbReference type="InterPro" id="IPR002317">
    <property type="entry name" value="Ser-tRNA-ligase_type_1"/>
</dbReference>
<dbReference type="PANTHER" id="PTHR43697:SF1">
    <property type="entry name" value="SERINE--TRNA LIGASE"/>
    <property type="match status" value="1"/>
</dbReference>
<evidence type="ECO:0000259" key="16">
    <source>
        <dbReference type="PROSITE" id="PS50862"/>
    </source>
</evidence>
<comment type="subcellular location">
    <subcellularLocation>
        <location evidence="1 12">Cytoplasm</location>
    </subcellularLocation>
</comment>
<dbReference type="InterPro" id="IPR002314">
    <property type="entry name" value="aa-tRNA-synt_IIb"/>
</dbReference>
<name>A0A1H0IZ68_9ACTN</name>
<dbReference type="OrthoDB" id="9804647at2"/>
<dbReference type="GO" id="GO:0004828">
    <property type="term" value="F:serine-tRNA ligase activity"/>
    <property type="evidence" value="ECO:0007669"/>
    <property type="project" value="UniProtKB-UniRule"/>
</dbReference>
<dbReference type="Pfam" id="PF02403">
    <property type="entry name" value="Seryl_tRNA_N"/>
    <property type="match status" value="1"/>
</dbReference>
<dbReference type="PRINTS" id="PR00981">
    <property type="entry name" value="TRNASYNTHSER"/>
</dbReference>
<reference evidence="17 18" key="1">
    <citation type="submission" date="2016-10" db="EMBL/GenBank/DDBJ databases">
        <authorList>
            <person name="de Groot N.N."/>
        </authorList>
    </citation>
    <scope>NUCLEOTIDE SEQUENCE [LARGE SCALE GENOMIC DNA]</scope>
    <source>
        <strain evidence="17 18">CGMCC 4.2022</strain>
    </source>
</reference>
<dbReference type="Pfam" id="PF00587">
    <property type="entry name" value="tRNA-synt_2b"/>
    <property type="match status" value="1"/>
</dbReference>
<dbReference type="CDD" id="cd00770">
    <property type="entry name" value="SerRS_core"/>
    <property type="match status" value="1"/>
</dbReference>
<comment type="catalytic activity">
    <reaction evidence="10 12">
        <text>tRNA(Sec) + L-serine + ATP = L-seryl-tRNA(Sec) + AMP + diphosphate + H(+)</text>
        <dbReference type="Rhea" id="RHEA:42580"/>
        <dbReference type="Rhea" id="RHEA-COMP:9742"/>
        <dbReference type="Rhea" id="RHEA-COMP:10128"/>
        <dbReference type="ChEBI" id="CHEBI:15378"/>
        <dbReference type="ChEBI" id="CHEBI:30616"/>
        <dbReference type="ChEBI" id="CHEBI:33019"/>
        <dbReference type="ChEBI" id="CHEBI:33384"/>
        <dbReference type="ChEBI" id="CHEBI:78442"/>
        <dbReference type="ChEBI" id="CHEBI:78533"/>
        <dbReference type="ChEBI" id="CHEBI:456215"/>
        <dbReference type="EC" id="6.1.1.11"/>
    </reaction>
</comment>
<keyword evidence="5 12" id="KW-0436">Ligase</keyword>
<dbReference type="InterPro" id="IPR033729">
    <property type="entry name" value="SerRS_core"/>
</dbReference>
<comment type="caution">
    <text evidence="12">Lacks conserved residue(s) required for the propagation of feature annotation.</text>
</comment>
<dbReference type="EC" id="6.1.1.11" evidence="12"/>
<evidence type="ECO:0000256" key="3">
    <source>
        <dbReference type="ARBA" id="ARBA00010728"/>
    </source>
</evidence>
<dbReference type="InterPro" id="IPR015866">
    <property type="entry name" value="Ser-tRNA-synth_1_N"/>
</dbReference>
<comment type="subunit">
    <text evidence="12">Homodimer. The tRNA molecule binds across the dimer.</text>
</comment>
<keyword evidence="18" id="KW-1185">Reference proteome</keyword>
<dbReference type="GO" id="GO:0005524">
    <property type="term" value="F:ATP binding"/>
    <property type="evidence" value="ECO:0007669"/>
    <property type="project" value="UniProtKB-UniRule"/>
</dbReference>
<comment type="function">
    <text evidence="12">Catalyzes the attachment of serine to tRNA(Ser). Is also able to aminoacylate tRNA(Sec) with serine, to form the misacylated tRNA L-seryl-tRNA(Sec), which will be further converted into selenocysteinyl-tRNA(Sec).</text>
</comment>
<dbReference type="InterPro" id="IPR042103">
    <property type="entry name" value="SerRS_1_N_sf"/>
</dbReference>
<organism evidence="17 18">
    <name type="scientific">Actinacidiphila guanduensis</name>
    <dbReference type="NCBI Taxonomy" id="310781"/>
    <lineage>
        <taxon>Bacteria</taxon>
        <taxon>Bacillati</taxon>
        <taxon>Actinomycetota</taxon>
        <taxon>Actinomycetes</taxon>
        <taxon>Kitasatosporales</taxon>
        <taxon>Streptomycetaceae</taxon>
        <taxon>Actinacidiphila</taxon>
    </lineage>
</organism>
<feature type="binding site" evidence="12">
    <location>
        <position position="387"/>
    </location>
    <ligand>
        <name>L-serine</name>
        <dbReference type="ChEBI" id="CHEBI:33384"/>
    </ligand>
</feature>
<dbReference type="GO" id="GO:0016260">
    <property type="term" value="P:selenocysteine biosynthetic process"/>
    <property type="evidence" value="ECO:0007669"/>
    <property type="project" value="UniProtKB-UniRule"/>
</dbReference>
<dbReference type="InterPro" id="IPR006195">
    <property type="entry name" value="aa-tRNA-synth_II"/>
</dbReference>
<dbReference type="NCBIfam" id="TIGR00414">
    <property type="entry name" value="serS"/>
    <property type="match status" value="1"/>
</dbReference>
<accession>A0A1H0IZ68</accession>
<dbReference type="PROSITE" id="PS50862">
    <property type="entry name" value="AA_TRNA_LIGASE_II"/>
    <property type="match status" value="1"/>
</dbReference>
<dbReference type="Proteomes" id="UP000199341">
    <property type="component" value="Unassembled WGS sequence"/>
</dbReference>
<gene>
    <name evidence="12" type="primary">serS</name>
    <name evidence="17" type="ORF">SAMN05216259_109177</name>
</gene>
<dbReference type="SUPFAM" id="SSF55681">
    <property type="entry name" value="Class II aaRS and biotin synthetases"/>
    <property type="match status" value="1"/>
</dbReference>
<feature type="binding site" evidence="12 13">
    <location>
        <position position="288"/>
    </location>
    <ligand>
        <name>L-serine</name>
        <dbReference type="ChEBI" id="CHEBI:33384"/>
    </ligand>
</feature>
<evidence type="ECO:0000256" key="9">
    <source>
        <dbReference type="ARBA" id="ARBA00023146"/>
    </source>
</evidence>
<evidence type="ECO:0000256" key="6">
    <source>
        <dbReference type="ARBA" id="ARBA00022741"/>
    </source>
</evidence>
<keyword evidence="7 12" id="KW-0067">ATP-binding</keyword>
<dbReference type="GO" id="GO:0006434">
    <property type="term" value="P:seryl-tRNA aminoacylation"/>
    <property type="evidence" value="ECO:0007669"/>
    <property type="project" value="UniProtKB-UniRule"/>
</dbReference>
<feature type="region of interest" description="Disordered" evidence="15">
    <location>
        <begin position="52"/>
        <end position="87"/>
    </location>
</feature>
<evidence type="ECO:0000256" key="8">
    <source>
        <dbReference type="ARBA" id="ARBA00022917"/>
    </source>
</evidence>
<dbReference type="InterPro" id="IPR045864">
    <property type="entry name" value="aa-tRNA-synth_II/BPL/LPL"/>
</dbReference>
<comment type="pathway">
    <text evidence="2 12">Aminoacyl-tRNA biosynthesis; selenocysteinyl-tRNA(Sec) biosynthesis; L-seryl-tRNA(Sec) from L-serine and tRNA(Sec): step 1/1.</text>
</comment>
<evidence type="ECO:0000256" key="12">
    <source>
        <dbReference type="HAMAP-Rule" id="MF_00176"/>
    </source>
</evidence>
<dbReference type="AlphaFoldDB" id="A0A1H0IZ68"/>
<dbReference type="GO" id="GO:0005737">
    <property type="term" value="C:cytoplasm"/>
    <property type="evidence" value="ECO:0007669"/>
    <property type="project" value="UniProtKB-SubCell"/>
</dbReference>
<keyword evidence="9 12" id="KW-0030">Aminoacyl-tRNA synthetase</keyword>
<dbReference type="SUPFAM" id="SSF46589">
    <property type="entry name" value="tRNA-binding arm"/>
    <property type="match status" value="1"/>
</dbReference>
<comment type="similarity">
    <text evidence="3 12">Belongs to the class-II aminoacyl-tRNA synthetase family. Type-1 seryl-tRNA synthetase subfamily.</text>
</comment>
<dbReference type="Gene3D" id="3.30.930.10">
    <property type="entry name" value="Bira Bifunctional Protein, Domain 2"/>
    <property type="match status" value="1"/>
</dbReference>
<dbReference type="Gene3D" id="1.10.287.40">
    <property type="entry name" value="Serine-tRNA synthetase, tRNA binding domain"/>
    <property type="match status" value="1"/>
</dbReference>
<dbReference type="STRING" id="310781.SAMN05216259_109177"/>
<feature type="binding site" evidence="13">
    <location>
        <position position="234"/>
    </location>
    <ligand>
        <name>L-serine</name>
        <dbReference type="ChEBI" id="CHEBI:33384"/>
    </ligand>
</feature>
<keyword evidence="8 12" id="KW-0648">Protein biosynthesis</keyword>
<sequence>MHDVRELLEDEAAAVRRLARRRFPLDVDALRDARQARLAGLETVNRLRAELKSASRGGRSKEAAGQDGGEDPRERGRRLREEVQRAEAQAREAEAALERLLLAVPNLPLDEVPDGDSEKQAVEVRRVGPQRGTGPGLGRHHSEIGEQLGILDAGRAAKLSGARFAVSRGPGARLERALADFLLDLHTGEHGYTEYAVPHLVSRETMTGTGQLPKFEEDLFATSAAGRELFLIPTAEVPLTNLAAGELLDERELPLAMTARTPCYRAEAGSYGRDTRGILRLHQFEKVELVRICRAEDAQEQLQLMLGQVEECLRRLELSYRVVLLPAGDMGFSARMTYDVEVWLPGGGSYREVSSVSDCGTFQGRRAGIRYRTAGGGKSPAATLNGSALPIGRTVAALLEQGQQEDGSVLLPQALVPYTGFRRLLPGGGTAQD</sequence>
<comment type="catalytic activity">
    <reaction evidence="11 12">
        <text>tRNA(Ser) + L-serine + ATP = L-seryl-tRNA(Ser) + AMP + diphosphate + H(+)</text>
        <dbReference type="Rhea" id="RHEA:12292"/>
        <dbReference type="Rhea" id="RHEA-COMP:9669"/>
        <dbReference type="Rhea" id="RHEA-COMP:9703"/>
        <dbReference type="ChEBI" id="CHEBI:15378"/>
        <dbReference type="ChEBI" id="CHEBI:30616"/>
        <dbReference type="ChEBI" id="CHEBI:33019"/>
        <dbReference type="ChEBI" id="CHEBI:33384"/>
        <dbReference type="ChEBI" id="CHEBI:78442"/>
        <dbReference type="ChEBI" id="CHEBI:78533"/>
        <dbReference type="ChEBI" id="CHEBI:456215"/>
        <dbReference type="EC" id="6.1.1.11"/>
    </reaction>
</comment>
<dbReference type="EMBL" id="FNIE01000009">
    <property type="protein sequence ID" value="SDO36764.1"/>
    <property type="molecule type" value="Genomic_DNA"/>
</dbReference>
<dbReference type="PIRSF" id="PIRSF001529">
    <property type="entry name" value="Ser-tRNA-synth_IIa"/>
    <property type="match status" value="1"/>
</dbReference>
<dbReference type="InterPro" id="IPR010978">
    <property type="entry name" value="tRNA-bd_arm"/>
</dbReference>
<dbReference type="HAMAP" id="MF_00176">
    <property type="entry name" value="Ser_tRNA_synth_type1"/>
    <property type="match status" value="1"/>
</dbReference>
<evidence type="ECO:0000256" key="11">
    <source>
        <dbReference type="ARBA" id="ARBA00048823"/>
    </source>
</evidence>
<feature type="binding site" evidence="12">
    <location>
        <begin position="234"/>
        <end position="236"/>
    </location>
    <ligand>
        <name>L-serine</name>
        <dbReference type="ChEBI" id="CHEBI:33384"/>
    </ligand>
</feature>
<feature type="binding site" evidence="12 14">
    <location>
        <begin position="352"/>
        <end position="355"/>
    </location>
    <ligand>
        <name>ATP</name>
        <dbReference type="ChEBI" id="CHEBI:30616"/>
    </ligand>
</feature>
<feature type="binding site" evidence="13">
    <location>
        <position position="265"/>
    </location>
    <ligand>
        <name>L-serine</name>
        <dbReference type="ChEBI" id="CHEBI:33384"/>
    </ligand>
</feature>
<evidence type="ECO:0000313" key="17">
    <source>
        <dbReference type="EMBL" id="SDO36764.1"/>
    </source>
</evidence>
<dbReference type="RefSeq" id="WP_093786073.1">
    <property type="nucleotide sequence ID" value="NZ_FNIE01000009.1"/>
</dbReference>
<feature type="domain" description="Aminoacyl-transfer RNA synthetases class-II family profile" evidence="16">
    <location>
        <begin position="173"/>
        <end position="412"/>
    </location>
</feature>
<dbReference type="UniPathway" id="UPA00906">
    <property type="reaction ID" value="UER00895"/>
</dbReference>
<proteinExistence type="inferred from homology"/>
<evidence type="ECO:0000313" key="18">
    <source>
        <dbReference type="Proteomes" id="UP000199341"/>
    </source>
</evidence>
<evidence type="ECO:0000256" key="1">
    <source>
        <dbReference type="ARBA" id="ARBA00004496"/>
    </source>
</evidence>
<feature type="binding site" evidence="12 14">
    <location>
        <begin position="265"/>
        <end position="267"/>
    </location>
    <ligand>
        <name>ATP</name>
        <dbReference type="ChEBI" id="CHEBI:30616"/>
    </ligand>
</feature>
<evidence type="ECO:0000256" key="14">
    <source>
        <dbReference type="PIRSR" id="PIRSR001529-2"/>
    </source>
</evidence>
<dbReference type="PANTHER" id="PTHR43697">
    <property type="entry name" value="SERYL-TRNA SYNTHETASE"/>
    <property type="match status" value="1"/>
</dbReference>
<evidence type="ECO:0000256" key="5">
    <source>
        <dbReference type="ARBA" id="ARBA00022598"/>
    </source>
</evidence>
<keyword evidence="4 12" id="KW-0963">Cytoplasm</keyword>
<evidence type="ECO:0000256" key="10">
    <source>
        <dbReference type="ARBA" id="ARBA00047929"/>
    </source>
</evidence>
<protein>
    <recommendedName>
        <fullName evidence="12">Serine--tRNA ligase</fullName>
        <ecNumber evidence="12">6.1.1.11</ecNumber>
    </recommendedName>
    <alternativeName>
        <fullName evidence="12">Seryl-tRNA synthetase</fullName>
        <shortName evidence="12">SerRS</shortName>
    </alternativeName>
    <alternativeName>
        <fullName evidence="12">Seryl-tRNA(Ser/Sec) synthetase</fullName>
    </alternativeName>
</protein>
<evidence type="ECO:0000256" key="7">
    <source>
        <dbReference type="ARBA" id="ARBA00022840"/>
    </source>
</evidence>
<evidence type="ECO:0000256" key="13">
    <source>
        <dbReference type="PIRSR" id="PIRSR001529-1"/>
    </source>
</evidence>
<feature type="binding site" evidence="13">
    <location>
        <position position="385"/>
    </location>
    <ligand>
        <name>L-serine</name>
        <dbReference type="ChEBI" id="CHEBI:33384"/>
    </ligand>
</feature>
<evidence type="ECO:0000256" key="15">
    <source>
        <dbReference type="SAM" id="MobiDB-lite"/>
    </source>
</evidence>